<evidence type="ECO:0000313" key="1">
    <source>
        <dbReference type="EMBL" id="ABD82119.1"/>
    </source>
</evidence>
<organism evidence="1 2">
    <name type="scientific">Saccharophagus degradans (strain 2-40 / ATCC 43961 / DSM 17024)</name>
    <dbReference type="NCBI Taxonomy" id="203122"/>
    <lineage>
        <taxon>Bacteria</taxon>
        <taxon>Pseudomonadati</taxon>
        <taxon>Pseudomonadota</taxon>
        <taxon>Gammaproteobacteria</taxon>
        <taxon>Cellvibrionales</taxon>
        <taxon>Cellvibrionaceae</taxon>
        <taxon>Saccharophagus</taxon>
    </lineage>
</organism>
<reference evidence="1 2" key="1">
    <citation type="journal article" date="2008" name="PLoS Genet.">
        <title>Complete genome sequence of the complex carbohydrate-degrading marine bacterium, Saccharophagus degradans strain 2-40 T.</title>
        <authorList>
            <person name="Weiner R.M."/>
            <person name="Taylor L.E.II."/>
            <person name="Henrissat B."/>
            <person name="Hauser L."/>
            <person name="Land M."/>
            <person name="Coutinho P.M."/>
            <person name="Rancurel C."/>
            <person name="Saunders E.H."/>
            <person name="Longmire A.G."/>
            <person name="Zhang H."/>
            <person name="Bayer E.A."/>
            <person name="Gilbert H.J."/>
            <person name="Larimer F."/>
            <person name="Zhulin I.B."/>
            <person name="Ekborg N.A."/>
            <person name="Lamed R."/>
            <person name="Richardson P.M."/>
            <person name="Borovok I."/>
            <person name="Hutcheson S."/>
        </authorList>
    </citation>
    <scope>NUCLEOTIDE SEQUENCE [LARGE SCALE GENOMIC DNA]</scope>
    <source>
        <strain evidence="2">2-40 / ATCC 43961 / DSM 17024</strain>
    </source>
</reference>
<gene>
    <name evidence="1" type="ordered locus">Sde_2862</name>
</gene>
<dbReference type="Proteomes" id="UP000001947">
    <property type="component" value="Chromosome"/>
</dbReference>
<dbReference type="EMBL" id="CP000282">
    <property type="protein sequence ID" value="ABD82119.1"/>
    <property type="molecule type" value="Genomic_DNA"/>
</dbReference>
<dbReference type="KEGG" id="sde:Sde_2862"/>
<dbReference type="eggNOG" id="ENOG5032XI8">
    <property type="taxonomic scope" value="Bacteria"/>
</dbReference>
<dbReference type="GeneID" id="98614510"/>
<name>Q21GR0_SACD2</name>
<accession>Q21GR0</accession>
<proteinExistence type="predicted"/>
<sequence length="134" mass="14629">MARNKIIVPPDKLDAAVAELAKRGVKIKVIDGTKDPLGYSGVNFTIKTQSGIVGEIQVNTPAMIYAKEPEPIARALLGDDLYTSIATKSGIPSGQGHKLYEQWRVLPDSDPERLVIEAQSKAYYDAIRKSINGY</sequence>
<dbReference type="HOGENOM" id="CLU_1894689_0_0_6"/>
<protein>
    <submittedName>
        <fullName evidence="1">Uncharacterized protein</fullName>
    </submittedName>
</protein>
<keyword evidence="2" id="KW-1185">Reference proteome</keyword>
<evidence type="ECO:0000313" key="2">
    <source>
        <dbReference type="Proteomes" id="UP000001947"/>
    </source>
</evidence>
<dbReference type="RefSeq" id="WP_011469335.1">
    <property type="nucleotide sequence ID" value="NC_007912.1"/>
</dbReference>
<dbReference type="AlphaFoldDB" id="Q21GR0"/>
<dbReference type="OrthoDB" id="6893216at2"/>
<dbReference type="STRING" id="203122.Sde_2862"/>